<feature type="region of interest" description="Disordered" evidence="2">
    <location>
        <begin position="1"/>
        <end position="58"/>
    </location>
</feature>
<dbReference type="EMBL" id="JAHUTI010060340">
    <property type="protein sequence ID" value="MED6251803.1"/>
    <property type="molecule type" value="Genomic_DNA"/>
</dbReference>
<evidence type="ECO:0000313" key="4">
    <source>
        <dbReference type="Proteomes" id="UP001345963"/>
    </source>
</evidence>
<feature type="compositionally biased region" description="Low complexity" evidence="2">
    <location>
        <begin position="272"/>
        <end position="290"/>
    </location>
</feature>
<gene>
    <name evidence="3" type="ORF">ATANTOWER_003179</name>
</gene>
<feature type="region of interest" description="Disordered" evidence="2">
    <location>
        <begin position="263"/>
        <end position="419"/>
    </location>
</feature>
<evidence type="ECO:0000256" key="2">
    <source>
        <dbReference type="SAM" id="MobiDB-lite"/>
    </source>
</evidence>
<keyword evidence="1" id="KW-0175">Coiled coil</keyword>
<feature type="non-terminal residue" evidence="3">
    <location>
        <position position="1"/>
    </location>
</feature>
<evidence type="ECO:0000313" key="3">
    <source>
        <dbReference type="EMBL" id="MED6251803.1"/>
    </source>
</evidence>
<dbReference type="Proteomes" id="UP001345963">
    <property type="component" value="Unassembled WGS sequence"/>
</dbReference>
<proteinExistence type="predicted"/>
<evidence type="ECO:0008006" key="5">
    <source>
        <dbReference type="Google" id="ProtNLM"/>
    </source>
</evidence>
<feature type="compositionally biased region" description="Acidic residues" evidence="2">
    <location>
        <begin position="332"/>
        <end position="364"/>
    </location>
</feature>
<sequence length="419" mass="46605">AACPTSTVHRTTLQSITISSRTIKNNAQKHQAEISPPSTSSPSTPTPPSTEFCSLGPQTQPSLLATLLARKRSTVTVPATKEVSLPLRGSSHLSPDHMPYLPHSPFHLFSYDLDGEPAPSAQAKRSEESPKTTPPRNGGASYSSLSTPSTPTSSRVALGGLLSSSYRQHQESLAAERERRRVEREERLQRIEREERNKHSRDYVDKMEEARLAREERKGGREEGERQRLEQDVRELILNRYKNVERLAAEEYERDRVRVSKIRADLSLPFEPSEAWPSSSRSSTPSSFASQEEAEADLESETPGTACIPSEAGEADNSSASVETEEKQVEAAAEEVEEQKQEEDEEVQEEVAADKEQDIEEPEQEAEKQREEEAEEDSGILSDKERQNEEVNEKDNCSASSISSASSTLEREERGSAEN</sequence>
<feature type="coiled-coil region" evidence="1">
    <location>
        <begin position="166"/>
        <end position="232"/>
    </location>
</feature>
<organism evidence="3 4">
    <name type="scientific">Ataeniobius toweri</name>
    <dbReference type="NCBI Taxonomy" id="208326"/>
    <lineage>
        <taxon>Eukaryota</taxon>
        <taxon>Metazoa</taxon>
        <taxon>Chordata</taxon>
        <taxon>Craniata</taxon>
        <taxon>Vertebrata</taxon>
        <taxon>Euteleostomi</taxon>
        <taxon>Actinopterygii</taxon>
        <taxon>Neopterygii</taxon>
        <taxon>Teleostei</taxon>
        <taxon>Neoteleostei</taxon>
        <taxon>Acanthomorphata</taxon>
        <taxon>Ovalentaria</taxon>
        <taxon>Atherinomorphae</taxon>
        <taxon>Cyprinodontiformes</taxon>
        <taxon>Goodeidae</taxon>
        <taxon>Ataeniobius</taxon>
    </lineage>
</organism>
<feature type="compositionally biased region" description="Basic and acidic residues" evidence="2">
    <location>
        <begin position="382"/>
        <end position="396"/>
    </location>
</feature>
<evidence type="ECO:0000256" key="1">
    <source>
        <dbReference type="SAM" id="Coils"/>
    </source>
</evidence>
<keyword evidence="4" id="KW-1185">Reference proteome</keyword>
<comment type="caution">
    <text evidence="3">The sequence shown here is derived from an EMBL/GenBank/DDBJ whole genome shotgun (WGS) entry which is preliminary data.</text>
</comment>
<feature type="compositionally biased region" description="Low complexity" evidence="2">
    <location>
        <begin position="141"/>
        <end position="154"/>
    </location>
</feature>
<accession>A0ABU7BQF3</accession>
<reference evidence="3 4" key="1">
    <citation type="submission" date="2021-07" db="EMBL/GenBank/DDBJ databases">
        <authorList>
            <person name="Palmer J.M."/>
        </authorList>
    </citation>
    <scope>NUCLEOTIDE SEQUENCE [LARGE SCALE GENOMIC DNA]</scope>
    <source>
        <strain evidence="3 4">AT_MEX2019</strain>
        <tissue evidence="3">Muscle</tissue>
    </source>
</reference>
<feature type="compositionally biased region" description="Polar residues" evidence="2">
    <location>
        <begin position="1"/>
        <end position="29"/>
    </location>
</feature>
<feature type="compositionally biased region" description="Low complexity" evidence="2">
    <location>
        <begin position="398"/>
        <end position="407"/>
    </location>
</feature>
<feature type="region of interest" description="Disordered" evidence="2">
    <location>
        <begin position="111"/>
        <end position="157"/>
    </location>
</feature>
<feature type="non-terminal residue" evidence="3">
    <location>
        <position position="419"/>
    </location>
</feature>
<protein>
    <recommendedName>
        <fullName evidence="5">Ensconsin</fullName>
    </recommendedName>
</protein>
<feature type="compositionally biased region" description="Basic and acidic residues" evidence="2">
    <location>
        <begin position="409"/>
        <end position="419"/>
    </location>
</feature>
<name>A0ABU7BQF3_9TELE</name>